<dbReference type="SUPFAM" id="SSF102114">
    <property type="entry name" value="Radical SAM enzymes"/>
    <property type="match status" value="1"/>
</dbReference>
<comment type="cofactor">
    <cofactor evidence="5">
        <name>[4Fe-4S] cluster</name>
        <dbReference type="ChEBI" id="CHEBI:49883"/>
    </cofactor>
    <text evidence="5">Binds 1 [4Fe-4S] cluster. The cluster is coordinated with 3 cysteines and an exchangeable S-adenosyl-L-methionine.</text>
</comment>
<dbReference type="Pfam" id="PF04055">
    <property type="entry name" value="Radical_SAM"/>
    <property type="match status" value="1"/>
</dbReference>
<evidence type="ECO:0000256" key="4">
    <source>
        <dbReference type="ARBA" id="ARBA00023014"/>
    </source>
</evidence>
<dbReference type="SFLD" id="SFLDS00029">
    <property type="entry name" value="Radical_SAM"/>
    <property type="match status" value="1"/>
</dbReference>
<dbReference type="PROSITE" id="PS51918">
    <property type="entry name" value="RADICAL_SAM"/>
    <property type="match status" value="1"/>
</dbReference>
<keyword evidence="2" id="KW-0479">Metal-binding</keyword>
<feature type="binding site" evidence="5">
    <location>
        <position position="46"/>
    </location>
    <ligand>
        <name>[4Fe-4S] cluster</name>
        <dbReference type="ChEBI" id="CHEBI:49883"/>
        <note>4Fe-4S-S-AdoMet</note>
    </ligand>
</feature>
<dbReference type="EMBL" id="QRTC01000061">
    <property type="protein sequence ID" value="RGQ35784.1"/>
    <property type="molecule type" value="Genomic_DNA"/>
</dbReference>
<feature type="binding site" evidence="6">
    <location>
        <position position="144"/>
    </location>
    <ligand>
        <name>S-adenosyl-L-methionine</name>
        <dbReference type="ChEBI" id="CHEBI:59789"/>
    </ligand>
</feature>
<feature type="binding site" evidence="5">
    <location>
        <position position="50"/>
    </location>
    <ligand>
        <name>[4Fe-4S] cluster</name>
        <dbReference type="ChEBI" id="CHEBI:49883"/>
        <note>4Fe-4S-S-AdoMet</note>
    </ligand>
</feature>
<dbReference type="InterPro" id="IPR013785">
    <property type="entry name" value="Aldolase_TIM"/>
</dbReference>
<dbReference type="InterPro" id="IPR034422">
    <property type="entry name" value="HydE/PylB-like"/>
</dbReference>
<evidence type="ECO:0000313" key="9">
    <source>
        <dbReference type="Proteomes" id="UP000284751"/>
    </source>
</evidence>
<keyword evidence="5" id="KW-0004">4Fe-4S</keyword>
<dbReference type="PANTHER" id="PTHR43726:SF1">
    <property type="entry name" value="BIOTIN SYNTHASE"/>
    <property type="match status" value="1"/>
</dbReference>
<dbReference type="InterPro" id="IPR058240">
    <property type="entry name" value="rSAM_sf"/>
</dbReference>
<dbReference type="SFLD" id="SFLDG01280">
    <property type="entry name" value="HydE/PylB-like"/>
    <property type="match status" value="1"/>
</dbReference>
<evidence type="ECO:0000256" key="1">
    <source>
        <dbReference type="ARBA" id="ARBA00022691"/>
    </source>
</evidence>
<dbReference type="InterPro" id="IPR024021">
    <property type="entry name" value="FeFe-hyd_HydE_rSAM"/>
</dbReference>
<dbReference type="SMART" id="SM00729">
    <property type="entry name" value="Elp3"/>
    <property type="match status" value="1"/>
</dbReference>
<name>A0A412AUV2_9FIRM</name>
<keyword evidence="3 5" id="KW-0408">Iron</keyword>
<gene>
    <name evidence="8" type="ORF">DWY99_12150</name>
</gene>
<keyword evidence="4 5" id="KW-0411">Iron-sulfur</keyword>
<evidence type="ECO:0000256" key="5">
    <source>
        <dbReference type="PIRSR" id="PIRSR004762-1"/>
    </source>
</evidence>
<comment type="caution">
    <text evidence="8">The sequence shown here is derived from an EMBL/GenBank/DDBJ whole genome shotgun (WGS) entry which is preliminary data.</text>
</comment>
<dbReference type="GO" id="GO:0046872">
    <property type="term" value="F:metal ion binding"/>
    <property type="evidence" value="ECO:0007669"/>
    <property type="project" value="UniProtKB-KW"/>
</dbReference>
<dbReference type="Gene3D" id="3.20.20.70">
    <property type="entry name" value="Aldolase class I"/>
    <property type="match status" value="1"/>
</dbReference>
<feature type="binding site" evidence="6">
    <location>
        <position position="163"/>
    </location>
    <ligand>
        <name>S-adenosyl-L-methionine</name>
        <dbReference type="ChEBI" id="CHEBI:59789"/>
    </ligand>
</feature>
<dbReference type="SFLD" id="SFLDG01082">
    <property type="entry name" value="B12-binding_domain_containing"/>
    <property type="match status" value="1"/>
</dbReference>
<dbReference type="SFLD" id="SFLDG01060">
    <property type="entry name" value="BATS_domain_containing"/>
    <property type="match status" value="1"/>
</dbReference>
<proteinExistence type="predicted"/>
<dbReference type="GO" id="GO:0016740">
    <property type="term" value="F:transferase activity"/>
    <property type="evidence" value="ECO:0007669"/>
    <property type="project" value="TreeGrafter"/>
</dbReference>
<reference evidence="8 9" key="1">
    <citation type="submission" date="2018-08" db="EMBL/GenBank/DDBJ databases">
        <title>A genome reference for cultivated species of the human gut microbiota.</title>
        <authorList>
            <person name="Zou Y."/>
            <person name="Xue W."/>
            <person name="Luo G."/>
        </authorList>
    </citation>
    <scope>NUCLEOTIDE SEQUENCE [LARGE SCALE GENOMIC DNA]</scope>
    <source>
        <strain evidence="8 9">AF28-26</strain>
    </source>
</reference>
<feature type="binding site" evidence="5">
    <location>
        <position position="53"/>
    </location>
    <ligand>
        <name>[4Fe-4S] cluster</name>
        <dbReference type="ChEBI" id="CHEBI:49883"/>
        <note>4Fe-4S-S-AdoMet</note>
    </ligand>
</feature>
<evidence type="ECO:0000256" key="3">
    <source>
        <dbReference type="ARBA" id="ARBA00023004"/>
    </source>
</evidence>
<accession>A0A412AUV2</accession>
<evidence type="ECO:0000259" key="7">
    <source>
        <dbReference type="PROSITE" id="PS51918"/>
    </source>
</evidence>
<dbReference type="PANTHER" id="PTHR43726">
    <property type="entry name" value="3-METHYLORNITHINE SYNTHASE"/>
    <property type="match status" value="1"/>
</dbReference>
<dbReference type="AlphaFoldDB" id="A0A412AUV2"/>
<evidence type="ECO:0000256" key="2">
    <source>
        <dbReference type="ARBA" id="ARBA00022723"/>
    </source>
</evidence>
<dbReference type="GO" id="GO:0051539">
    <property type="term" value="F:4 iron, 4 sulfur cluster binding"/>
    <property type="evidence" value="ECO:0007669"/>
    <property type="project" value="UniProtKB-KW"/>
</dbReference>
<feature type="binding site" evidence="6">
    <location>
        <position position="253"/>
    </location>
    <ligand>
        <name>(3R)-3-methyl-D-ornithine</name>
        <dbReference type="ChEBI" id="CHEBI:64642"/>
    </ligand>
</feature>
<dbReference type="NCBIfam" id="TIGR03956">
    <property type="entry name" value="rSAM_HydE"/>
    <property type="match status" value="1"/>
</dbReference>
<evidence type="ECO:0000256" key="6">
    <source>
        <dbReference type="PIRSR" id="PIRSR004762-2"/>
    </source>
</evidence>
<organism evidence="8 9">
    <name type="scientific">[Clostridium] leptum</name>
    <dbReference type="NCBI Taxonomy" id="1535"/>
    <lineage>
        <taxon>Bacteria</taxon>
        <taxon>Bacillati</taxon>
        <taxon>Bacillota</taxon>
        <taxon>Clostridia</taxon>
        <taxon>Eubacteriales</taxon>
        <taxon>Oscillospiraceae</taxon>
        <taxon>Oscillospiraceae incertae sedis</taxon>
    </lineage>
</organism>
<dbReference type="PIRSF" id="PIRSF004762">
    <property type="entry name" value="CHP00423"/>
    <property type="match status" value="1"/>
</dbReference>
<keyword evidence="1 5" id="KW-0949">S-adenosyl-L-methionine</keyword>
<feature type="binding site" evidence="6">
    <location>
        <position position="119"/>
    </location>
    <ligand>
        <name>(3R)-3-methyl-D-ornithine</name>
        <dbReference type="ChEBI" id="CHEBI:64642"/>
    </ligand>
</feature>
<protein>
    <submittedName>
        <fullName evidence="8">[FeFe] hydrogenase H-cluster radical SAM maturase HydE</fullName>
    </submittedName>
</protein>
<dbReference type="InterPro" id="IPR007197">
    <property type="entry name" value="rSAM"/>
</dbReference>
<sequence>MNRRDLIDALKAEDFSPYYRLADKIRFQEKGNYVDIRAILEFSNICRRKCVYCGLNCRNQALHRYRMSPDEIVGAASAAARAGYRTLVMQSGEDPWFTPKILGGLVKEIKKTGMAITLSCGEMPEEAYAYLRECGADRYLLKHETADPEIYSALHPDSSLQQRIACLKVLKHLGYETGSGFMIGLPGQTAETLADDLLLLQEIGCDMAGMGPFIPHPDTPLREFSSGSTETTKRVVALARILLPKLNLPATTSLGVLSGSEKNDVFSCGANVVMRKVTPTKYKRYYEIYPAKLGETHVIEDRKLLEQQITALERVPR</sequence>
<dbReference type="Proteomes" id="UP000284751">
    <property type="component" value="Unassembled WGS sequence"/>
</dbReference>
<feature type="domain" description="Radical SAM core" evidence="7">
    <location>
        <begin position="32"/>
        <end position="245"/>
    </location>
</feature>
<evidence type="ECO:0000313" key="8">
    <source>
        <dbReference type="EMBL" id="RGQ35784.1"/>
    </source>
</evidence>
<dbReference type="InterPro" id="IPR006638">
    <property type="entry name" value="Elp3/MiaA/NifB-like_rSAM"/>
</dbReference>
<dbReference type="CDD" id="cd01335">
    <property type="entry name" value="Radical_SAM"/>
    <property type="match status" value="1"/>
</dbReference>